<comment type="caution">
    <text evidence="11">The sequence shown here is derived from an EMBL/GenBank/DDBJ whole genome shotgun (WGS) entry which is preliminary data.</text>
</comment>
<keyword evidence="5 10" id="KW-1133">Transmembrane helix</keyword>
<evidence type="ECO:0000256" key="2">
    <source>
        <dbReference type="ARBA" id="ARBA00011085"/>
    </source>
</evidence>
<feature type="transmembrane region" description="Helical" evidence="10">
    <location>
        <begin position="205"/>
        <end position="228"/>
    </location>
</feature>
<name>A0A9P3G6H7_9APHY</name>
<proteinExistence type="inferred from homology"/>
<evidence type="ECO:0000256" key="10">
    <source>
        <dbReference type="SAM" id="Phobius"/>
    </source>
</evidence>
<evidence type="ECO:0000256" key="4">
    <source>
        <dbReference type="ARBA" id="ARBA00022692"/>
    </source>
</evidence>
<dbReference type="PRINTS" id="PR00899">
    <property type="entry name" value="GPCRSTE3"/>
</dbReference>
<organism evidence="11 12">
    <name type="scientific">Phanerochaete sordida</name>
    <dbReference type="NCBI Taxonomy" id="48140"/>
    <lineage>
        <taxon>Eukaryota</taxon>
        <taxon>Fungi</taxon>
        <taxon>Dikarya</taxon>
        <taxon>Basidiomycota</taxon>
        <taxon>Agaricomycotina</taxon>
        <taxon>Agaricomycetes</taxon>
        <taxon>Polyporales</taxon>
        <taxon>Phanerochaetaceae</taxon>
        <taxon>Phanerochaete</taxon>
    </lineage>
</organism>
<feature type="transmembrane region" description="Helical" evidence="10">
    <location>
        <begin position="275"/>
        <end position="291"/>
    </location>
</feature>
<feature type="transmembrane region" description="Helical" evidence="10">
    <location>
        <begin position="70"/>
        <end position="93"/>
    </location>
</feature>
<reference evidence="11 12" key="1">
    <citation type="submission" date="2021-08" db="EMBL/GenBank/DDBJ databases">
        <title>Draft Genome Sequence of Phanerochaete sordida strain YK-624.</title>
        <authorList>
            <person name="Mori T."/>
            <person name="Dohra H."/>
            <person name="Suzuki T."/>
            <person name="Kawagishi H."/>
            <person name="Hirai H."/>
        </authorList>
    </citation>
    <scope>NUCLEOTIDE SEQUENCE [LARGE SCALE GENOMIC DNA]</scope>
    <source>
        <strain evidence="11 12">YK-624</strain>
    </source>
</reference>
<accession>A0A9P3G6H7</accession>
<dbReference type="GO" id="GO:0005886">
    <property type="term" value="C:plasma membrane"/>
    <property type="evidence" value="ECO:0007669"/>
    <property type="project" value="TreeGrafter"/>
</dbReference>
<feature type="transmembrane region" description="Helical" evidence="10">
    <location>
        <begin position="38"/>
        <end position="58"/>
    </location>
</feature>
<protein>
    <submittedName>
        <fullName evidence="11">STE3-domain-containing protein</fullName>
    </submittedName>
</protein>
<dbReference type="AlphaFoldDB" id="A0A9P3G6H7"/>
<dbReference type="Proteomes" id="UP000703269">
    <property type="component" value="Unassembled WGS sequence"/>
</dbReference>
<keyword evidence="7 10" id="KW-0472">Membrane</keyword>
<keyword evidence="6" id="KW-0297">G-protein coupled receptor</keyword>
<feature type="transmembrane region" description="Helical" evidence="10">
    <location>
        <begin position="162"/>
        <end position="184"/>
    </location>
</feature>
<comment type="subcellular location">
    <subcellularLocation>
        <location evidence="1">Membrane</location>
        <topology evidence="1">Multi-pass membrane protein</topology>
    </subcellularLocation>
</comment>
<evidence type="ECO:0000256" key="1">
    <source>
        <dbReference type="ARBA" id="ARBA00004141"/>
    </source>
</evidence>
<dbReference type="PRINTS" id="PR00901">
    <property type="entry name" value="PHEROMONEBAR"/>
</dbReference>
<evidence type="ECO:0000256" key="8">
    <source>
        <dbReference type="ARBA" id="ARBA00023170"/>
    </source>
</evidence>
<feature type="transmembrane region" description="Helical" evidence="10">
    <location>
        <begin position="6"/>
        <end position="26"/>
    </location>
</feature>
<sequence>MSDPTYPLFPVVSFLGAVAAFIPLPWHLQAWNAGTCMYMLWAGLASFVQFVNALVWHGSLENRIPVWCDITTKFVIGAGVGIPAASLCINRRLYGIAAVRQTALDRHEKRREVYIDLAIGLGIPVLVMCLHTVVQGHRFNIVEDIGCVPAIYVTPLTFPLVFMWPVLLGVVSFIYAFMTLRAFWIRRVQFRALLASSPSLSLSRYFRLMLLSSLEMCLTVPLAAYSIYVNTHGVPVAPWISWADTHYDFWRVLQIPAVFWRADAQAVAAYEMGRWVYPCAAFLFFGLFGFAEEARRHYRAAFWCIVRPFGWTPEAPKVSLGSYSLPSSPSPRTPTPARDFLPSYARSTHDVVLQSSLTAAHKAAARDVEKGLETPTYLDATRSQTALGCIVAAHDPFHDCTHNYTHDATQGGVHGCIHDFVSGAHEPDVPSTPTTACSACFGSDVETDVGSAH</sequence>
<keyword evidence="4 10" id="KW-0812">Transmembrane</keyword>
<comment type="similarity">
    <text evidence="2">Belongs to the G-protein coupled receptor 4 family.</text>
</comment>
<dbReference type="GO" id="GO:0000750">
    <property type="term" value="P:pheromone-dependent signal transduction involved in conjugation with cellular fusion"/>
    <property type="evidence" value="ECO:0007669"/>
    <property type="project" value="TreeGrafter"/>
</dbReference>
<evidence type="ECO:0000256" key="9">
    <source>
        <dbReference type="ARBA" id="ARBA00023224"/>
    </source>
</evidence>
<dbReference type="Pfam" id="PF02076">
    <property type="entry name" value="STE3"/>
    <property type="match status" value="1"/>
</dbReference>
<evidence type="ECO:0000256" key="5">
    <source>
        <dbReference type="ARBA" id="ARBA00022989"/>
    </source>
</evidence>
<keyword evidence="9" id="KW-0807">Transducer</keyword>
<dbReference type="PANTHER" id="PTHR28097">
    <property type="entry name" value="PHEROMONE A FACTOR RECEPTOR"/>
    <property type="match status" value="1"/>
</dbReference>
<dbReference type="GO" id="GO:0004934">
    <property type="term" value="F:mating-type alpha-factor pheromone receptor activity"/>
    <property type="evidence" value="ECO:0007669"/>
    <property type="project" value="InterPro"/>
</dbReference>
<dbReference type="EMBL" id="BPQB01000011">
    <property type="protein sequence ID" value="GJE89168.1"/>
    <property type="molecule type" value="Genomic_DNA"/>
</dbReference>
<dbReference type="PANTHER" id="PTHR28097:SF1">
    <property type="entry name" value="PHEROMONE A FACTOR RECEPTOR"/>
    <property type="match status" value="1"/>
</dbReference>
<evidence type="ECO:0000256" key="3">
    <source>
        <dbReference type="ARBA" id="ARBA00022507"/>
    </source>
</evidence>
<keyword evidence="8" id="KW-0675">Receptor</keyword>
<dbReference type="OrthoDB" id="2874149at2759"/>
<dbReference type="InterPro" id="IPR000481">
    <property type="entry name" value="GPCR_Pheromne_B_alpha_rcpt"/>
</dbReference>
<feature type="transmembrane region" description="Helical" evidence="10">
    <location>
        <begin position="113"/>
        <end position="134"/>
    </location>
</feature>
<dbReference type="CDD" id="cd14966">
    <property type="entry name" value="7tmD_STE3"/>
    <property type="match status" value="1"/>
</dbReference>
<keyword evidence="12" id="KW-1185">Reference proteome</keyword>
<evidence type="ECO:0000256" key="6">
    <source>
        <dbReference type="ARBA" id="ARBA00023040"/>
    </source>
</evidence>
<evidence type="ECO:0000313" key="11">
    <source>
        <dbReference type="EMBL" id="GJE89168.1"/>
    </source>
</evidence>
<gene>
    <name evidence="11" type="ORF">PsYK624_052630</name>
</gene>
<evidence type="ECO:0000313" key="12">
    <source>
        <dbReference type="Proteomes" id="UP000703269"/>
    </source>
</evidence>
<dbReference type="InterPro" id="IPR001499">
    <property type="entry name" value="GPCR_STE3"/>
</dbReference>
<evidence type="ECO:0000256" key="7">
    <source>
        <dbReference type="ARBA" id="ARBA00023136"/>
    </source>
</evidence>
<keyword evidence="3" id="KW-0589">Pheromone response</keyword>